<evidence type="ECO:0008006" key="3">
    <source>
        <dbReference type="Google" id="ProtNLM"/>
    </source>
</evidence>
<evidence type="ECO:0000313" key="2">
    <source>
        <dbReference type="Proteomes" id="UP001161409"/>
    </source>
</evidence>
<dbReference type="InterPro" id="IPR009922">
    <property type="entry name" value="DUF1457"/>
</dbReference>
<name>A0ABQ5U752_9PROT</name>
<protein>
    <recommendedName>
        <fullName evidence="3">PAS domain-containing protein</fullName>
    </recommendedName>
</protein>
<proteinExistence type="predicted"/>
<keyword evidence="2" id="KW-1185">Reference proteome</keyword>
<evidence type="ECO:0000313" key="1">
    <source>
        <dbReference type="EMBL" id="GLQ07739.1"/>
    </source>
</evidence>
<dbReference type="EMBL" id="BSNF01000008">
    <property type="protein sequence ID" value="GLQ07739.1"/>
    <property type="molecule type" value="Genomic_DNA"/>
</dbReference>
<dbReference type="Pfam" id="PF07310">
    <property type="entry name" value="PAS_5"/>
    <property type="match status" value="1"/>
</dbReference>
<accession>A0ABQ5U752</accession>
<sequence length="191" mass="21798">MPSFRYYTGSCPDNDPIKAILPDQRDLKVQALSYCTLDPDQTREEDFDIPEHRILWTYWQGLRGDGTIARYSQINPEDFIKAIGNVLLLEPNENGTDFRYRVYGSNVAKLVGREMTGKWISEFGEVPGRLSLAQYPAVMKLKTPLYSEHTASYSASQSTRWCRLLLPMENRDGVLDRILVGTVPKDFATIL</sequence>
<comment type="caution">
    <text evidence="1">The sequence shown here is derived from an EMBL/GenBank/DDBJ whole genome shotgun (WGS) entry which is preliminary data.</text>
</comment>
<organism evidence="1 2">
    <name type="scientific">Sneathiella chinensis</name>
    <dbReference type="NCBI Taxonomy" id="349750"/>
    <lineage>
        <taxon>Bacteria</taxon>
        <taxon>Pseudomonadati</taxon>
        <taxon>Pseudomonadota</taxon>
        <taxon>Alphaproteobacteria</taxon>
        <taxon>Sneathiellales</taxon>
        <taxon>Sneathiellaceae</taxon>
        <taxon>Sneathiella</taxon>
    </lineage>
</organism>
<reference evidence="1" key="2">
    <citation type="submission" date="2023-01" db="EMBL/GenBank/DDBJ databases">
        <title>Draft genome sequence of Sneathiella chinensis strain NBRC 103408.</title>
        <authorList>
            <person name="Sun Q."/>
            <person name="Mori K."/>
        </authorList>
    </citation>
    <scope>NUCLEOTIDE SEQUENCE</scope>
    <source>
        <strain evidence="1">NBRC 103408</strain>
    </source>
</reference>
<gene>
    <name evidence="1" type="ORF">GCM10007924_29600</name>
</gene>
<dbReference type="Proteomes" id="UP001161409">
    <property type="component" value="Unassembled WGS sequence"/>
</dbReference>
<dbReference type="RefSeq" id="WP_169561791.1">
    <property type="nucleotide sequence ID" value="NZ_BSNF01000008.1"/>
</dbReference>
<reference evidence="1" key="1">
    <citation type="journal article" date="2014" name="Int. J. Syst. Evol. Microbiol.">
        <title>Complete genome of a new Firmicutes species belonging to the dominant human colonic microbiota ('Ruminococcus bicirculans') reveals two chromosomes and a selective capacity to utilize plant glucans.</title>
        <authorList>
            <consortium name="NISC Comparative Sequencing Program"/>
            <person name="Wegmann U."/>
            <person name="Louis P."/>
            <person name="Goesmann A."/>
            <person name="Henrissat B."/>
            <person name="Duncan S.H."/>
            <person name="Flint H.J."/>
        </authorList>
    </citation>
    <scope>NUCLEOTIDE SEQUENCE</scope>
    <source>
        <strain evidence="1">NBRC 103408</strain>
    </source>
</reference>